<organism evidence="1">
    <name type="scientific">Lepeophtheirus salmonis</name>
    <name type="common">Salmon louse</name>
    <name type="synonym">Caligus salmonis</name>
    <dbReference type="NCBI Taxonomy" id="72036"/>
    <lineage>
        <taxon>Eukaryota</taxon>
        <taxon>Metazoa</taxon>
        <taxon>Ecdysozoa</taxon>
        <taxon>Arthropoda</taxon>
        <taxon>Crustacea</taxon>
        <taxon>Multicrustacea</taxon>
        <taxon>Hexanauplia</taxon>
        <taxon>Copepoda</taxon>
        <taxon>Siphonostomatoida</taxon>
        <taxon>Caligidae</taxon>
        <taxon>Lepeophtheirus</taxon>
    </lineage>
</organism>
<accession>A0A0K2UR35</accession>
<proteinExistence type="predicted"/>
<name>A0A0K2UR35_LEPSM</name>
<evidence type="ECO:0000313" key="1">
    <source>
        <dbReference type="EMBL" id="CDW40724.1"/>
    </source>
</evidence>
<feature type="non-terminal residue" evidence="1">
    <location>
        <position position="1"/>
    </location>
</feature>
<reference evidence="1" key="1">
    <citation type="submission" date="2014-05" db="EMBL/GenBank/DDBJ databases">
        <authorList>
            <person name="Chronopoulou M."/>
        </authorList>
    </citation>
    <scope>NUCLEOTIDE SEQUENCE</scope>
    <source>
        <tissue evidence="1">Whole organism</tissue>
    </source>
</reference>
<protein>
    <submittedName>
        <fullName evidence="1">Uncharacterized protein</fullName>
    </submittedName>
</protein>
<dbReference type="AlphaFoldDB" id="A0A0K2UR35"/>
<dbReference type="EMBL" id="HACA01023363">
    <property type="protein sequence ID" value="CDW40724.1"/>
    <property type="molecule type" value="Transcribed_RNA"/>
</dbReference>
<sequence>FFRLFFLLSSSRHCNREGYDSTIESILNLVLFKSSGSLKSWFVIYLFYIDVNSLHTISSSHAISRILGKNGS</sequence>